<sequence>MLQQIFMTEIHAKDWSYWISDRNLRYKIDLIQEQEKEVVQEDEEEENEMVPVPNTSKKRSREEEELADLLLGPEYNQAKKAKQR</sequence>
<proteinExistence type="predicted"/>
<protein>
    <submittedName>
        <fullName evidence="2">Uncharacterized protein</fullName>
    </submittedName>
</protein>
<evidence type="ECO:0000256" key="1">
    <source>
        <dbReference type="SAM" id="MobiDB-lite"/>
    </source>
</evidence>
<dbReference type="Proteomes" id="UP000799291">
    <property type="component" value="Unassembled WGS sequence"/>
</dbReference>
<dbReference type="AlphaFoldDB" id="A0A6G1IGR6"/>
<feature type="region of interest" description="Disordered" evidence="1">
    <location>
        <begin position="37"/>
        <end position="84"/>
    </location>
</feature>
<evidence type="ECO:0000313" key="3">
    <source>
        <dbReference type="Proteomes" id="UP000799291"/>
    </source>
</evidence>
<gene>
    <name evidence="2" type="ORF">K458DRAFT_396025</name>
</gene>
<reference evidence="2" key="1">
    <citation type="journal article" date="2020" name="Stud. Mycol.">
        <title>101 Dothideomycetes genomes: a test case for predicting lifestyles and emergence of pathogens.</title>
        <authorList>
            <person name="Haridas S."/>
            <person name="Albert R."/>
            <person name="Binder M."/>
            <person name="Bloem J."/>
            <person name="Labutti K."/>
            <person name="Salamov A."/>
            <person name="Andreopoulos B."/>
            <person name="Baker S."/>
            <person name="Barry K."/>
            <person name="Bills G."/>
            <person name="Bluhm B."/>
            <person name="Cannon C."/>
            <person name="Castanera R."/>
            <person name="Culley D."/>
            <person name="Daum C."/>
            <person name="Ezra D."/>
            <person name="Gonzalez J."/>
            <person name="Henrissat B."/>
            <person name="Kuo A."/>
            <person name="Liang C."/>
            <person name="Lipzen A."/>
            <person name="Lutzoni F."/>
            <person name="Magnuson J."/>
            <person name="Mondo S."/>
            <person name="Nolan M."/>
            <person name="Ohm R."/>
            <person name="Pangilinan J."/>
            <person name="Park H.-J."/>
            <person name="Ramirez L."/>
            <person name="Alfaro M."/>
            <person name="Sun H."/>
            <person name="Tritt A."/>
            <person name="Yoshinaga Y."/>
            <person name="Zwiers L.-H."/>
            <person name="Turgeon B."/>
            <person name="Goodwin S."/>
            <person name="Spatafora J."/>
            <person name="Crous P."/>
            <person name="Grigoriev I."/>
        </authorList>
    </citation>
    <scope>NUCLEOTIDE SEQUENCE</scope>
    <source>
        <strain evidence="2">CBS 122367</strain>
    </source>
</reference>
<evidence type="ECO:0000313" key="2">
    <source>
        <dbReference type="EMBL" id="KAF2677325.1"/>
    </source>
</evidence>
<keyword evidence="3" id="KW-1185">Reference proteome</keyword>
<accession>A0A6G1IGR6</accession>
<name>A0A6G1IGR6_9PLEO</name>
<dbReference type="EMBL" id="MU005623">
    <property type="protein sequence ID" value="KAF2677325.1"/>
    <property type="molecule type" value="Genomic_DNA"/>
</dbReference>
<organism evidence="2 3">
    <name type="scientific">Lentithecium fluviatile CBS 122367</name>
    <dbReference type="NCBI Taxonomy" id="1168545"/>
    <lineage>
        <taxon>Eukaryota</taxon>
        <taxon>Fungi</taxon>
        <taxon>Dikarya</taxon>
        <taxon>Ascomycota</taxon>
        <taxon>Pezizomycotina</taxon>
        <taxon>Dothideomycetes</taxon>
        <taxon>Pleosporomycetidae</taxon>
        <taxon>Pleosporales</taxon>
        <taxon>Massarineae</taxon>
        <taxon>Lentitheciaceae</taxon>
        <taxon>Lentithecium</taxon>
    </lineage>
</organism>